<dbReference type="AlphaFoldDB" id="A0A068NLY3"/>
<dbReference type="STRING" id="661478.OP10G_1170"/>
<reference evidence="1 2" key="1">
    <citation type="journal article" date="2014" name="PLoS ONE">
        <title>The first complete genome sequence of the class fimbriimonadia in the phylum armatimonadetes.</title>
        <authorList>
            <person name="Hu Z.Y."/>
            <person name="Wang Y.Z."/>
            <person name="Im W.T."/>
            <person name="Wang S.Y."/>
            <person name="Zhao G.P."/>
            <person name="Zheng H.J."/>
            <person name="Quan Z.X."/>
        </authorList>
    </citation>
    <scope>NUCLEOTIDE SEQUENCE [LARGE SCALE GENOMIC DNA]</scope>
    <source>
        <strain evidence="1">Gsoil 348</strain>
    </source>
</reference>
<dbReference type="KEGG" id="fgi:OP10G_1170"/>
<dbReference type="EMBL" id="CP007139">
    <property type="protein sequence ID" value="AIE84538.1"/>
    <property type="molecule type" value="Genomic_DNA"/>
</dbReference>
<dbReference type="HOGENOM" id="CLU_2553252_0_0_0"/>
<gene>
    <name evidence="1" type="ORF">OP10G_1170</name>
</gene>
<accession>A0A068NLY3</accession>
<dbReference type="Proteomes" id="UP000027982">
    <property type="component" value="Chromosome"/>
</dbReference>
<sequence>MGMVREMECPTCKVAMIPGRRRDKGDGMSASQEAWLAGDPRPEVPFFGNFTGFGRAFLVTTHACPRCGLLLSYVDPSSLQET</sequence>
<evidence type="ECO:0000313" key="1">
    <source>
        <dbReference type="EMBL" id="AIE84538.1"/>
    </source>
</evidence>
<protein>
    <submittedName>
        <fullName evidence="1">Uncharacterized protein</fullName>
    </submittedName>
</protein>
<keyword evidence="2" id="KW-1185">Reference proteome</keyword>
<organism evidence="1 2">
    <name type="scientific">Fimbriimonas ginsengisoli Gsoil 348</name>
    <dbReference type="NCBI Taxonomy" id="661478"/>
    <lineage>
        <taxon>Bacteria</taxon>
        <taxon>Bacillati</taxon>
        <taxon>Armatimonadota</taxon>
        <taxon>Fimbriimonadia</taxon>
        <taxon>Fimbriimonadales</taxon>
        <taxon>Fimbriimonadaceae</taxon>
        <taxon>Fimbriimonas</taxon>
    </lineage>
</organism>
<evidence type="ECO:0000313" key="2">
    <source>
        <dbReference type="Proteomes" id="UP000027982"/>
    </source>
</evidence>
<proteinExistence type="predicted"/>
<name>A0A068NLY3_FIMGI</name>